<sequence length="333" mass="36901">MGASTGGAPPPQPLMSKTKGAAPPAIGGAPPPPPPSISRLGGGVNLRPTTTKLHRSPHMGILYQLLKGKIDGTSSYGKSSLGHKGKIGAPSGEKKGMADALAEMTKRSPYFQQIEEDVKNYSGAIKEVKAKISSFQTSDMKELTKFHKYVESHLEKLSDETQVLARFEDFPSKKLEALRMAAALYTKLDSVANTLQNWPIVSPVVQLLDKAEAYFNKFKVEMDALERTKDEESNRFRAQKITFDFGILVRIKELTVDVSSNCMELALKETREAKDKENGVSKLQDVEKNGSKELLWRVFQFAFRVYSFAGGHDDRADKLTRELAQEVEIDLHQ</sequence>
<dbReference type="InterPro" id="IPR040265">
    <property type="entry name" value="CHUP1/IPGA1-like"/>
</dbReference>
<name>A0ABD3S7R5_9LAMI</name>
<evidence type="ECO:0000313" key="4">
    <source>
        <dbReference type="EMBL" id="KAL3820539.1"/>
    </source>
</evidence>
<evidence type="ECO:0000256" key="3">
    <source>
        <dbReference type="SAM" id="MobiDB-lite"/>
    </source>
</evidence>
<feature type="region of interest" description="Disordered" evidence="3">
    <location>
        <begin position="75"/>
        <end position="94"/>
    </location>
</feature>
<dbReference type="Proteomes" id="UP001634393">
    <property type="component" value="Unassembled WGS sequence"/>
</dbReference>
<dbReference type="PANTHER" id="PTHR31342:SF16">
    <property type="entry name" value="TALIN_MIDDLE DOMAIN-CONTAINING PROTEIN"/>
    <property type="match status" value="1"/>
</dbReference>
<proteinExistence type="predicted"/>
<feature type="coiled-coil region" evidence="2">
    <location>
        <begin position="208"/>
        <end position="235"/>
    </location>
</feature>
<dbReference type="AlphaFoldDB" id="A0ABD3S7R5"/>
<evidence type="ECO:0000256" key="2">
    <source>
        <dbReference type="SAM" id="Coils"/>
    </source>
</evidence>
<reference evidence="4 5" key="1">
    <citation type="submission" date="2024-12" db="EMBL/GenBank/DDBJ databases">
        <title>The unique morphological basis and parallel evolutionary history of personate flowers in Penstemon.</title>
        <authorList>
            <person name="Depatie T.H."/>
            <person name="Wessinger C.A."/>
        </authorList>
    </citation>
    <scope>NUCLEOTIDE SEQUENCE [LARGE SCALE GENOMIC DNA]</scope>
    <source>
        <strain evidence="4">WTNN_2</strain>
        <tissue evidence="4">Leaf</tissue>
    </source>
</reference>
<evidence type="ECO:0000313" key="5">
    <source>
        <dbReference type="Proteomes" id="UP001634393"/>
    </source>
</evidence>
<dbReference type="EMBL" id="JBJXBP010000007">
    <property type="protein sequence ID" value="KAL3820539.1"/>
    <property type="molecule type" value="Genomic_DNA"/>
</dbReference>
<accession>A0ABD3S7R5</accession>
<evidence type="ECO:0000256" key="1">
    <source>
        <dbReference type="ARBA" id="ARBA00023054"/>
    </source>
</evidence>
<keyword evidence="5" id="KW-1185">Reference proteome</keyword>
<dbReference type="PANTHER" id="PTHR31342">
    <property type="entry name" value="PROTEIN CHUP1, CHLOROPLASTIC"/>
    <property type="match status" value="1"/>
</dbReference>
<feature type="region of interest" description="Disordered" evidence="3">
    <location>
        <begin position="1"/>
        <end position="52"/>
    </location>
</feature>
<comment type="caution">
    <text evidence="4">The sequence shown here is derived from an EMBL/GenBank/DDBJ whole genome shotgun (WGS) entry which is preliminary data.</text>
</comment>
<keyword evidence="1 2" id="KW-0175">Coiled coil</keyword>
<protein>
    <submittedName>
        <fullName evidence="4">Uncharacterized protein</fullName>
    </submittedName>
</protein>
<organism evidence="4 5">
    <name type="scientific">Penstemon smallii</name>
    <dbReference type="NCBI Taxonomy" id="265156"/>
    <lineage>
        <taxon>Eukaryota</taxon>
        <taxon>Viridiplantae</taxon>
        <taxon>Streptophyta</taxon>
        <taxon>Embryophyta</taxon>
        <taxon>Tracheophyta</taxon>
        <taxon>Spermatophyta</taxon>
        <taxon>Magnoliopsida</taxon>
        <taxon>eudicotyledons</taxon>
        <taxon>Gunneridae</taxon>
        <taxon>Pentapetalae</taxon>
        <taxon>asterids</taxon>
        <taxon>lamiids</taxon>
        <taxon>Lamiales</taxon>
        <taxon>Plantaginaceae</taxon>
        <taxon>Cheloneae</taxon>
        <taxon>Penstemon</taxon>
    </lineage>
</organism>
<gene>
    <name evidence="4" type="ORF">ACJIZ3_006444</name>
</gene>